<evidence type="ECO:0000256" key="5">
    <source>
        <dbReference type="ARBA" id="ARBA00023136"/>
    </source>
</evidence>
<dbReference type="GO" id="GO:0005886">
    <property type="term" value="C:plasma membrane"/>
    <property type="evidence" value="ECO:0007669"/>
    <property type="project" value="UniProtKB-SubCell"/>
</dbReference>
<dbReference type="AlphaFoldDB" id="A7HP63"/>
<dbReference type="PANTHER" id="PTHR35007">
    <property type="entry name" value="INTEGRAL MEMBRANE PROTEIN-RELATED"/>
    <property type="match status" value="1"/>
</dbReference>
<evidence type="ECO:0000256" key="6">
    <source>
        <dbReference type="SAM" id="Phobius"/>
    </source>
</evidence>
<evidence type="ECO:0000256" key="3">
    <source>
        <dbReference type="ARBA" id="ARBA00022692"/>
    </source>
</evidence>
<keyword evidence="3 6" id="KW-0812">Transmembrane</keyword>
<keyword evidence="9" id="KW-1185">Reference proteome</keyword>
<protein>
    <submittedName>
        <fullName evidence="8">Type II secretion system protein</fullName>
    </submittedName>
</protein>
<keyword evidence="4 6" id="KW-1133">Transmembrane helix</keyword>
<comment type="subcellular location">
    <subcellularLocation>
        <location evidence="1">Cell membrane</location>
        <topology evidence="1">Multi-pass membrane protein</topology>
    </subcellularLocation>
</comment>
<dbReference type="eggNOG" id="COG4965">
    <property type="taxonomic scope" value="Bacteria"/>
</dbReference>
<organism evidence="8 9">
    <name type="scientific">Parvibaculum lavamentivorans (strain DS-1 / DSM 13023 / NCIMB 13966)</name>
    <dbReference type="NCBI Taxonomy" id="402881"/>
    <lineage>
        <taxon>Bacteria</taxon>
        <taxon>Pseudomonadati</taxon>
        <taxon>Pseudomonadota</taxon>
        <taxon>Alphaproteobacteria</taxon>
        <taxon>Hyphomicrobiales</taxon>
        <taxon>Parvibaculaceae</taxon>
        <taxon>Parvibaculum</taxon>
    </lineage>
</organism>
<dbReference type="Proteomes" id="UP000006377">
    <property type="component" value="Chromosome"/>
</dbReference>
<dbReference type="Pfam" id="PF00482">
    <property type="entry name" value="T2SSF"/>
    <property type="match status" value="1"/>
</dbReference>
<dbReference type="HOGENOM" id="CLU_972654_0_0_5"/>
<evidence type="ECO:0000313" key="8">
    <source>
        <dbReference type="EMBL" id="ABS61696.1"/>
    </source>
</evidence>
<dbReference type="RefSeq" id="WP_011994987.1">
    <property type="nucleotide sequence ID" value="NC_009719.1"/>
</dbReference>
<gene>
    <name evidence="8" type="ordered locus">Plav_0073</name>
</gene>
<dbReference type="InterPro" id="IPR018076">
    <property type="entry name" value="T2SS_GspF_dom"/>
</dbReference>
<dbReference type="KEGG" id="pla:Plav_0073"/>
<feature type="transmembrane region" description="Helical" evidence="6">
    <location>
        <begin position="230"/>
        <end position="248"/>
    </location>
</feature>
<name>A7HP63_PARL1</name>
<keyword evidence="2" id="KW-1003">Cell membrane</keyword>
<feature type="domain" description="Type II secretion system protein GspF" evidence="7">
    <location>
        <begin position="131"/>
        <end position="249"/>
    </location>
</feature>
<proteinExistence type="predicted"/>
<evidence type="ECO:0000256" key="2">
    <source>
        <dbReference type="ARBA" id="ARBA00022475"/>
    </source>
</evidence>
<dbReference type="OrthoDB" id="7470947at2"/>
<accession>A7HP63</accession>
<evidence type="ECO:0000313" key="9">
    <source>
        <dbReference type="Proteomes" id="UP000006377"/>
    </source>
</evidence>
<feature type="transmembrane region" description="Helical" evidence="6">
    <location>
        <begin position="268"/>
        <end position="287"/>
    </location>
</feature>
<sequence>MAALFMLRRARRDMEVNLRLGDVVGRPHGAEAPALLFGGWPDPTRLLPTVASNRLYQAGIELPADRLTAILIFVLCVWSSLVILSGLIVATVVVLSSLLVVAAIIDYRARKRMNALSDAMLGYFDRVRQLLVVGNSLSVALARATQSSPPIVIEFFSPTIRRIANGAGVAESVNQLADETDLYELRLFGTAIETNLRFGGSLTSILSNLIDNIRRRAAVMREVRGSTSQIRASAWVLGLLPMIVASVVMVQSTDYMRWFIEEPAGRKLLIYCALSQIFGAFMMRNVVRANY</sequence>
<reference evidence="8 9" key="1">
    <citation type="journal article" date="2011" name="Stand. Genomic Sci.">
        <title>Complete genome sequence of Parvibaculum lavamentivorans type strain (DS-1(T)).</title>
        <authorList>
            <person name="Schleheck D."/>
            <person name="Weiss M."/>
            <person name="Pitluck S."/>
            <person name="Bruce D."/>
            <person name="Land M.L."/>
            <person name="Han S."/>
            <person name="Saunders E."/>
            <person name="Tapia R."/>
            <person name="Detter C."/>
            <person name="Brettin T."/>
            <person name="Han J."/>
            <person name="Woyke T."/>
            <person name="Goodwin L."/>
            <person name="Pennacchio L."/>
            <person name="Nolan M."/>
            <person name="Cook A.M."/>
            <person name="Kjelleberg S."/>
            <person name="Thomas T."/>
        </authorList>
    </citation>
    <scope>NUCLEOTIDE SEQUENCE [LARGE SCALE GENOMIC DNA]</scope>
    <source>
        <strain evidence="9">DS-1 / DSM 13023 / NCIMB 13966</strain>
    </source>
</reference>
<evidence type="ECO:0000259" key="7">
    <source>
        <dbReference type="Pfam" id="PF00482"/>
    </source>
</evidence>
<evidence type="ECO:0000256" key="4">
    <source>
        <dbReference type="ARBA" id="ARBA00022989"/>
    </source>
</evidence>
<evidence type="ECO:0000256" key="1">
    <source>
        <dbReference type="ARBA" id="ARBA00004651"/>
    </source>
</evidence>
<dbReference type="EMBL" id="CP000774">
    <property type="protein sequence ID" value="ABS61696.1"/>
    <property type="molecule type" value="Genomic_DNA"/>
</dbReference>
<feature type="transmembrane region" description="Helical" evidence="6">
    <location>
        <begin position="72"/>
        <end position="105"/>
    </location>
</feature>
<dbReference type="PANTHER" id="PTHR35007:SF1">
    <property type="entry name" value="PILUS ASSEMBLY PROTEIN"/>
    <property type="match status" value="1"/>
</dbReference>
<dbReference type="STRING" id="402881.Plav_0073"/>
<keyword evidence="5 6" id="KW-0472">Membrane</keyword>